<dbReference type="VEuPathDB" id="FungiDB:H257_12159"/>
<evidence type="ECO:0000313" key="2">
    <source>
        <dbReference type="Proteomes" id="UP000265716"/>
    </source>
</evidence>
<organism evidence="1 2">
    <name type="scientific">Aphanomyces astaci</name>
    <name type="common">Crayfish plague agent</name>
    <dbReference type="NCBI Taxonomy" id="112090"/>
    <lineage>
        <taxon>Eukaryota</taxon>
        <taxon>Sar</taxon>
        <taxon>Stramenopiles</taxon>
        <taxon>Oomycota</taxon>
        <taxon>Saprolegniomycetes</taxon>
        <taxon>Saprolegniales</taxon>
        <taxon>Verrucalvaceae</taxon>
        <taxon>Aphanomyces</taxon>
    </lineage>
</organism>
<name>A0A397D2U4_APHAT</name>
<gene>
    <name evidence="1" type="ORF">DYB38_004968</name>
</gene>
<accession>A0A397D2U4</accession>
<sequence length="109" mass="12365">SCRRVDDTPSLEDARRLVDEERRRTTTDTLQKFILDAKFLFRNGGFGLSQNESCIQRITALGRSKVTDVNLSHMHLSDLLVESLANYLSTPSCIIVSLKYTTTNTRLND</sequence>
<proteinExistence type="predicted"/>
<dbReference type="AlphaFoldDB" id="A0A397D2U4"/>
<comment type="caution">
    <text evidence="1">The sequence shown here is derived from an EMBL/GenBank/DDBJ whole genome shotgun (WGS) entry which is preliminary data.</text>
</comment>
<feature type="non-terminal residue" evidence="1">
    <location>
        <position position="1"/>
    </location>
</feature>
<reference evidence="1 2" key="1">
    <citation type="submission" date="2018-08" db="EMBL/GenBank/DDBJ databases">
        <title>Aphanomyces genome sequencing and annotation.</title>
        <authorList>
            <person name="Minardi D."/>
            <person name="Oidtmann B."/>
            <person name="Van Der Giezen M."/>
            <person name="Studholme D.J."/>
        </authorList>
    </citation>
    <scope>NUCLEOTIDE SEQUENCE [LARGE SCALE GENOMIC DNA]</scope>
    <source>
        <strain evidence="1 2">SA</strain>
    </source>
</reference>
<dbReference type="EMBL" id="QUTC01006037">
    <property type="protein sequence ID" value="RHY54399.1"/>
    <property type="molecule type" value="Genomic_DNA"/>
</dbReference>
<dbReference type="Proteomes" id="UP000265716">
    <property type="component" value="Unassembled WGS sequence"/>
</dbReference>
<evidence type="ECO:0000313" key="1">
    <source>
        <dbReference type="EMBL" id="RHY54399.1"/>
    </source>
</evidence>
<protein>
    <submittedName>
        <fullName evidence="1">Uncharacterized protein</fullName>
    </submittedName>
</protein>